<evidence type="ECO:0000313" key="1">
    <source>
        <dbReference type="EMBL" id="KKQ23062.1"/>
    </source>
</evidence>
<dbReference type="AlphaFoldDB" id="A0A0G0FYY9"/>
<comment type="caution">
    <text evidence="1">The sequence shown here is derived from an EMBL/GenBank/DDBJ whole genome shotgun (WGS) entry which is preliminary data.</text>
</comment>
<reference evidence="1 2" key="1">
    <citation type="journal article" date="2015" name="Nature">
        <title>rRNA introns, odd ribosomes, and small enigmatic genomes across a large radiation of phyla.</title>
        <authorList>
            <person name="Brown C.T."/>
            <person name="Hug L.A."/>
            <person name="Thomas B.C."/>
            <person name="Sharon I."/>
            <person name="Castelle C.J."/>
            <person name="Singh A."/>
            <person name="Wilkins M.J."/>
            <person name="Williams K.H."/>
            <person name="Banfield J.F."/>
        </authorList>
    </citation>
    <scope>NUCLEOTIDE SEQUENCE [LARGE SCALE GENOMIC DNA]</scope>
</reference>
<dbReference type="EMBL" id="LBSR01000005">
    <property type="protein sequence ID" value="KKQ23062.1"/>
    <property type="molecule type" value="Genomic_DNA"/>
</dbReference>
<proteinExistence type="predicted"/>
<name>A0A0G0FYY9_9BACT</name>
<accession>A0A0G0FYY9</accession>
<protein>
    <submittedName>
        <fullName evidence="1">Uncharacterized protein</fullName>
    </submittedName>
</protein>
<gene>
    <name evidence="1" type="ORF">US36_C0005G0013</name>
</gene>
<sequence length="72" mass="8176">MRIILVEVWQKERDTGNAVSEIIKILSINNDKKIEQLSRIIENLRAHNITVGEAEEAIEYLDIPSQTSEGAE</sequence>
<dbReference type="Proteomes" id="UP000034044">
    <property type="component" value="Unassembled WGS sequence"/>
</dbReference>
<evidence type="ECO:0000313" key="2">
    <source>
        <dbReference type="Proteomes" id="UP000034044"/>
    </source>
</evidence>
<organism evidence="1 2">
    <name type="scientific">Candidatus Wolfebacteria bacterium GW2011_GWC1_37_10</name>
    <dbReference type="NCBI Taxonomy" id="1619010"/>
    <lineage>
        <taxon>Bacteria</taxon>
        <taxon>Candidatus Wolfeibacteriota</taxon>
    </lineage>
</organism>